<keyword evidence="4" id="KW-1133">Transmembrane helix</keyword>
<evidence type="ECO:0000256" key="4">
    <source>
        <dbReference type="SAM" id="Phobius"/>
    </source>
</evidence>
<comment type="subcellular location">
    <subcellularLocation>
        <location evidence="1">Membrane</location>
    </subcellularLocation>
</comment>
<sequence>MAITDTKERCLDVWIFFCLALLIVIKLEGISAQIRYSIQEELKSGTAVGNVAKDLGLDLGRLAERNLRVVSGTKQDLFKVNPRDGRPLDREQTAQHWLLL</sequence>
<dbReference type="SUPFAM" id="SSF49313">
    <property type="entry name" value="Cadherin-like"/>
    <property type="match status" value="1"/>
</dbReference>
<evidence type="ECO:0000256" key="1">
    <source>
        <dbReference type="ARBA" id="ARBA00004370"/>
    </source>
</evidence>
<dbReference type="Gene3D" id="2.60.40.60">
    <property type="entry name" value="Cadherins"/>
    <property type="match status" value="1"/>
</dbReference>
<dbReference type="AlphaFoldDB" id="A0A4W6C2T4"/>
<evidence type="ECO:0000313" key="7">
    <source>
        <dbReference type="Proteomes" id="UP000314980"/>
    </source>
</evidence>
<dbReference type="PANTHER" id="PTHR24028:SF241">
    <property type="entry name" value="PROTOCADHERIN 2 ALPHA A 1 PRECURSOR"/>
    <property type="match status" value="1"/>
</dbReference>
<keyword evidence="7" id="KW-1185">Reference proteome</keyword>
<dbReference type="PANTHER" id="PTHR24028">
    <property type="entry name" value="CADHERIN-87A"/>
    <property type="match status" value="1"/>
</dbReference>
<dbReference type="InterPro" id="IPR050174">
    <property type="entry name" value="Protocadherin/Cadherin-CA"/>
</dbReference>
<reference evidence="6" key="3">
    <citation type="submission" date="2025-09" db="UniProtKB">
        <authorList>
            <consortium name="Ensembl"/>
        </authorList>
    </citation>
    <scope>IDENTIFICATION</scope>
</reference>
<dbReference type="Proteomes" id="UP000314980">
    <property type="component" value="Unassembled WGS sequence"/>
</dbReference>
<dbReference type="InterPro" id="IPR015919">
    <property type="entry name" value="Cadherin-like_sf"/>
</dbReference>
<dbReference type="InParanoid" id="A0A4W6C2T4"/>
<reference evidence="6" key="2">
    <citation type="submission" date="2025-08" db="UniProtKB">
        <authorList>
            <consortium name="Ensembl"/>
        </authorList>
    </citation>
    <scope>IDENTIFICATION</scope>
</reference>
<dbReference type="GO" id="GO:0007155">
    <property type="term" value="P:cell adhesion"/>
    <property type="evidence" value="ECO:0007669"/>
    <property type="project" value="TreeGrafter"/>
</dbReference>
<protein>
    <recommendedName>
        <fullName evidence="5">Cadherin N-terminal domain-containing protein</fullName>
    </recommendedName>
</protein>
<reference evidence="7" key="1">
    <citation type="submission" date="2015-09" db="EMBL/GenBank/DDBJ databases">
        <authorList>
            <person name="Sai Rama Sridatta P."/>
        </authorList>
    </citation>
    <scope>NUCLEOTIDE SEQUENCE [LARGE SCALE GENOMIC DNA]</scope>
</reference>
<accession>A0A4W6C2T4</accession>
<dbReference type="GeneTree" id="ENSGT00940000177060"/>
<evidence type="ECO:0000313" key="6">
    <source>
        <dbReference type="Ensembl" id="ENSLCAP00010004944.1"/>
    </source>
</evidence>
<evidence type="ECO:0000259" key="5">
    <source>
        <dbReference type="Pfam" id="PF08266"/>
    </source>
</evidence>
<dbReference type="GO" id="GO:0005886">
    <property type="term" value="C:plasma membrane"/>
    <property type="evidence" value="ECO:0007669"/>
    <property type="project" value="TreeGrafter"/>
</dbReference>
<keyword evidence="3" id="KW-0325">Glycoprotein</keyword>
<feature type="domain" description="Cadherin N-terminal" evidence="5">
    <location>
        <begin position="33"/>
        <end position="91"/>
    </location>
</feature>
<keyword evidence="2 4" id="KW-0472">Membrane</keyword>
<dbReference type="FunFam" id="2.60.40.60:FF:000398">
    <property type="entry name" value="Protocadherin cluster 1 gamma 26a"/>
    <property type="match status" value="1"/>
</dbReference>
<dbReference type="GO" id="GO:0005509">
    <property type="term" value="F:calcium ion binding"/>
    <property type="evidence" value="ECO:0007669"/>
    <property type="project" value="InterPro"/>
</dbReference>
<proteinExistence type="predicted"/>
<organism evidence="6 7">
    <name type="scientific">Lates calcarifer</name>
    <name type="common">Barramundi</name>
    <name type="synonym">Holocentrus calcarifer</name>
    <dbReference type="NCBI Taxonomy" id="8187"/>
    <lineage>
        <taxon>Eukaryota</taxon>
        <taxon>Metazoa</taxon>
        <taxon>Chordata</taxon>
        <taxon>Craniata</taxon>
        <taxon>Vertebrata</taxon>
        <taxon>Euteleostomi</taxon>
        <taxon>Actinopterygii</taxon>
        <taxon>Neopterygii</taxon>
        <taxon>Teleostei</taxon>
        <taxon>Neoteleostei</taxon>
        <taxon>Acanthomorphata</taxon>
        <taxon>Carangaria</taxon>
        <taxon>Carangaria incertae sedis</taxon>
        <taxon>Centropomidae</taxon>
        <taxon>Lates</taxon>
    </lineage>
</organism>
<dbReference type="InterPro" id="IPR013164">
    <property type="entry name" value="Cadherin_N"/>
</dbReference>
<feature type="transmembrane region" description="Helical" evidence="4">
    <location>
        <begin position="13"/>
        <end position="34"/>
    </location>
</feature>
<dbReference type="Pfam" id="PF08266">
    <property type="entry name" value="Cadherin_2"/>
    <property type="match status" value="1"/>
</dbReference>
<evidence type="ECO:0000256" key="3">
    <source>
        <dbReference type="ARBA" id="ARBA00023180"/>
    </source>
</evidence>
<keyword evidence="4" id="KW-0812">Transmembrane</keyword>
<evidence type="ECO:0000256" key="2">
    <source>
        <dbReference type="ARBA" id="ARBA00023136"/>
    </source>
</evidence>
<dbReference type="Ensembl" id="ENSLCAT00010005072.1">
    <property type="protein sequence ID" value="ENSLCAP00010004944.1"/>
    <property type="gene ID" value="ENSLCAG00010002515.1"/>
</dbReference>
<name>A0A4W6C2T4_LATCA</name>
<dbReference type="CDD" id="cd11304">
    <property type="entry name" value="Cadherin_repeat"/>
    <property type="match status" value="1"/>
</dbReference>